<dbReference type="PROSITE" id="PS50122">
    <property type="entry name" value="CHEB"/>
    <property type="match status" value="1"/>
</dbReference>
<feature type="active site" evidence="4">
    <location>
        <position position="282"/>
    </location>
</feature>
<dbReference type="STRING" id="430453.SAMN04487962_11060"/>
<dbReference type="PANTHER" id="PTHR42872:SF6">
    <property type="entry name" value="PROTEIN-GLUTAMATE METHYLESTERASE_PROTEIN-GLUTAMINE GLUTAMINASE"/>
    <property type="match status" value="1"/>
</dbReference>
<dbReference type="GO" id="GO:0006935">
    <property type="term" value="P:chemotaxis"/>
    <property type="evidence" value="ECO:0007669"/>
    <property type="project" value="UniProtKB-UniRule"/>
</dbReference>
<dbReference type="AlphaFoldDB" id="A0A1I0ENA7"/>
<dbReference type="Proteomes" id="UP000198762">
    <property type="component" value="Unassembled WGS sequence"/>
</dbReference>
<evidence type="ECO:0000256" key="3">
    <source>
        <dbReference type="ARBA" id="ARBA00048267"/>
    </source>
</evidence>
<sequence>MTTDGERPAVAIVSDDVLQRHRLQETTGRFGLRPGFSGSPERVQGYEALPEANLWLITLEDEADHPQLFDHLLDHTDAPILFGIDPAPRPGSRDFVRWERRLLEKLEKQLGPLEQTESGEDLAELAEQPSLPTSGMDVELPTWIIPAQPGQQAEEIWILGASLGGPAAVKCFLDHLPPGLPVGFVYAQHIDGNFTDVLARVLGRHAHYRLQRAQEGMRIACGRVTVIPVDKEWGLTADGALTEKDRPWPGPYGPSIDQVLLNFGDHFRGRCHAILFSGMGNDGAVAAPMLRAFGSQIWVQASDTCANSAMPEAVAGTGCTSYSGSPQELARALVRTLADAALVKQTTSQDVT</sequence>
<dbReference type="GO" id="GO:0000156">
    <property type="term" value="F:phosphorelay response regulator activity"/>
    <property type="evidence" value="ECO:0007669"/>
    <property type="project" value="InterPro"/>
</dbReference>
<evidence type="ECO:0000313" key="7">
    <source>
        <dbReference type="Proteomes" id="UP000198762"/>
    </source>
</evidence>
<dbReference type="InterPro" id="IPR035909">
    <property type="entry name" value="CheB_C"/>
</dbReference>
<comment type="catalytic activity">
    <reaction evidence="3">
        <text>[protein]-L-glutamate 5-O-methyl ester + H2O = L-glutamyl-[protein] + methanol + H(+)</text>
        <dbReference type="Rhea" id="RHEA:23236"/>
        <dbReference type="Rhea" id="RHEA-COMP:10208"/>
        <dbReference type="Rhea" id="RHEA-COMP:10311"/>
        <dbReference type="ChEBI" id="CHEBI:15377"/>
        <dbReference type="ChEBI" id="CHEBI:15378"/>
        <dbReference type="ChEBI" id="CHEBI:17790"/>
        <dbReference type="ChEBI" id="CHEBI:29973"/>
        <dbReference type="ChEBI" id="CHEBI:82795"/>
        <dbReference type="EC" id="3.1.1.61"/>
    </reaction>
</comment>
<dbReference type="GO" id="GO:0008984">
    <property type="term" value="F:protein-glutamate methylesterase activity"/>
    <property type="evidence" value="ECO:0007669"/>
    <property type="project" value="UniProtKB-EC"/>
</dbReference>
<reference evidence="7" key="1">
    <citation type="submission" date="2016-10" db="EMBL/GenBank/DDBJ databases">
        <authorList>
            <person name="Varghese N."/>
            <person name="Submissions S."/>
        </authorList>
    </citation>
    <scope>NUCLEOTIDE SEQUENCE [LARGE SCALE GENOMIC DNA]</scope>
    <source>
        <strain evidence="7">CGMCC 1.6489</strain>
    </source>
</reference>
<evidence type="ECO:0000256" key="1">
    <source>
        <dbReference type="ARBA" id="ARBA00022801"/>
    </source>
</evidence>
<evidence type="ECO:0000313" key="6">
    <source>
        <dbReference type="EMBL" id="SET46687.1"/>
    </source>
</evidence>
<dbReference type="RefSeq" id="WP_091852026.1">
    <property type="nucleotide sequence ID" value="NZ_FOHZ01000010.1"/>
</dbReference>
<dbReference type="EMBL" id="FOHZ01000010">
    <property type="protein sequence ID" value="SET46687.1"/>
    <property type="molecule type" value="Genomic_DNA"/>
</dbReference>
<evidence type="ECO:0000256" key="2">
    <source>
        <dbReference type="ARBA" id="ARBA00039140"/>
    </source>
</evidence>
<gene>
    <name evidence="6" type="ORF">SAMN04487962_11060</name>
</gene>
<keyword evidence="4" id="KW-0145">Chemotaxis</keyword>
<protein>
    <recommendedName>
        <fullName evidence="2">protein-glutamate methylesterase</fullName>
        <ecNumber evidence="2">3.1.1.61</ecNumber>
    </recommendedName>
</protein>
<keyword evidence="1 4" id="KW-0378">Hydrolase</keyword>
<evidence type="ECO:0000256" key="4">
    <source>
        <dbReference type="PROSITE-ProRule" id="PRU00050"/>
    </source>
</evidence>
<dbReference type="InterPro" id="IPR000673">
    <property type="entry name" value="Sig_transdc_resp-reg_Me-estase"/>
</dbReference>
<dbReference type="Pfam" id="PF01339">
    <property type="entry name" value="CheB_methylest"/>
    <property type="match status" value="1"/>
</dbReference>
<dbReference type="SUPFAM" id="SSF52738">
    <property type="entry name" value="Methylesterase CheB, C-terminal domain"/>
    <property type="match status" value="1"/>
</dbReference>
<organism evidence="6 7">
    <name type="scientific">Marinobacter segnicrescens</name>
    <dbReference type="NCBI Taxonomy" id="430453"/>
    <lineage>
        <taxon>Bacteria</taxon>
        <taxon>Pseudomonadati</taxon>
        <taxon>Pseudomonadota</taxon>
        <taxon>Gammaproteobacteria</taxon>
        <taxon>Pseudomonadales</taxon>
        <taxon>Marinobacteraceae</taxon>
        <taxon>Marinobacter</taxon>
    </lineage>
</organism>
<keyword evidence="7" id="KW-1185">Reference proteome</keyword>
<feature type="active site" evidence="4">
    <location>
        <position position="189"/>
    </location>
</feature>
<dbReference type="OrthoDB" id="9793421at2"/>
<feature type="active site" evidence="4">
    <location>
        <position position="162"/>
    </location>
</feature>
<dbReference type="GO" id="GO:0005737">
    <property type="term" value="C:cytoplasm"/>
    <property type="evidence" value="ECO:0007669"/>
    <property type="project" value="InterPro"/>
</dbReference>
<name>A0A1I0ENA7_9GAMM</name>
<accession>A0A1I0ENA7</accession>
<feature type="domain" description="CheB-type methylesterase" evidence="5">
    <location>
        <begin position="149"/>
        <end position="340"/>
    </location>
</feature>
<dbReference type="PANTHER" id="PTHR42872">
    <property type="entry name" value="PROTEIN-GLUTAMATE METHYLESTERASE/PROTEIN-GLUTAMINE GLUTAMINASE"/>
    <property type="match status" value="1"/>
</dbReference>
<dbReference type="Gene3D" id="3.40.50.180">
    <property type="entry name" value="Methylesterase CheB, C-terminal domain"/>
    <property type="match status" value="1"/>
</dbReference>
<dbReference type="EC" id="3.1.1.61" evidence="2"/>
<evidence type="ECO:0000259" key="5">
    <source>
        <dbReference type="PROSITE" id="PS50122"/>
    </source>
</evidence>
<proteinExistence type="predicted"/>